<gene>
    <name evidence="3" type="ORF">METZ01_LOCUS131920</name>
</gene>
<evidence type="ECO:0000259" key="2">
    <source>
        <dbReference type="Pfam" id="PF13193"/>
    </source>
</evidence>
<dbReference type="InterPro" id="IPR025110">
    <property type="entry name" value="AMP-bd_C"/>
</dbReference>
<dbReference type="InterPro" id="IPR042099">
    <property type="entry name" value="ANL_N_sf"/>
</dbReference>
<reference evidence="3" key="1">
    <citation type="submission" date="2018-05" db="EMBL/GenBank/DDBJ databases">
        <authorList>
            <person name="Lanie J.A."/>
            <person name="Ng W.-L."/>
            <person name="Kazmierczak K.M."/>
            <person name="Andrzejewski T.M."/>
            <person name="Davidsen T.M."/>
            <person name="Wayne K.J."/>
            <person name="Tettelin H."/>
            <person name="Glass J.I."/>
            <person name="Rusch D."/>
            <person name="Podicherti R."/>
            <person name="Tsui H.-C.T."/>
            <person name="Winkler M.E."/>
        </authorList>
    </citation>
    <scope>NUCLEOTIDE SEQUENCE</scope>
</reference>
<organism evidence="3">
    <name type="scientific">marine metagenome</name>
    <dbReference type="NCBI Taxonomy" id="408172"/>
    <lineage>
        <taxon>unclassified sequences</taxon>
        <taxon>metagenomes</taxon>
        <taxon>ecological metagenomes</taxon>
    </lineage>
</organism>
<dbReference type="InterPro" id="IPR020845">
    <property type="entry name" value="AMP-binding_CS"/>
</dbReference>
<dbReference type="SUPFAM" id="SSF56801">
    <property type="entry name" value="Acetyl-CoA synthetase-like"/>
    <property type="match status" value="1"/>
</dbReference>
<evidence type="ECO:0000259" key="1">
    <source>
        <dbReference type="Pfam" id="PF00501"/>
    </source>
</evidence>
<proteinExistence type="predicted"/>
<name>A0A381YPV9_9ZZZZ</name>
<dbReference type="Gene3D" id="3.30.300.30">
    <property type="match status" value="1"/>
</dbReference>
<dbReference type="PROSITE" id="PS00455">
    <property type="entry name" value="AMP_BINDING"/>
    <property type="match status" value="1"/>
</dbReference>
<dbReference type="InterPro" id="IPR050237">
    <property type="entry name" value="ATP-dep_AMP-bd_enzyme"/>
</dbReference>
<dbReference type="PANTHER" id="PTHR43767">
    <property type="entry name" value="LONG-CHAIN-FATTY-ACID--COA LIGASE"/>
    <property type="match status" value="1"/>
</dbReference>
<dbReference type="InterPro" id="IPR045851">
    <property type="entry name" value="AMP-bd_C_sf"/>
</dbReference>
<feature type="domain" description="AMP-dependent synthetase/ligase" evidence="1">
    <location>
        <begin position="21"/>
        <end position="373"/>
    </location>
</feature>
<dbReference type="Pfam" id="PF00501">
    <property type="entry name" value="AMP-binding"/>
    <property type="match status" value="1"/>
</dbReference>
<dbReference type="PANTHER" id="PTHR43767:SF1">
    <property type="entry name" value="NONRIBOSOMAL PEPTIDE SYNTHASE PES1 (EUROFUNG)-RELATED"/>
    <property type="match status" value="1"/>
</dbReference>
<dbReference type="InterPro" id="IPR000873">
    <property type="entry name" value="AMP-dep_synth/lig_dom"/>
</dbReference>
<accession>A0A381YPV9</accession>
<dbReference type="Pfam" id="PF13193">
    <property type="entry name" value="AMP-binding_C"/>
    <property type="match status" value="1"/>
</dbReference>
<dbReference type="Gene3D" id="3.40.50.12780">
    <property type="entry name" value="N-terminal domain of ligase-like"/>
    <property type="match status" value="1"/>
</dbReference>
<dbReference type="AlphaFoldDB" id="A0A381YPV9"/>
<dbReference type="GO" id="GO:0016878">
    <property type="term" value="F:acid-thiol ligase activity"/>
    <property type="evidence" value="ECO:0007669"/>
    <property type="project" value="UniProtKB-ARBA"/>
</dbReference>
<protein>
    <recommendedName>
        <fullName evidence="4">AMP-dependent synthetase/ligase domain-containing protein</fullName>
    </recommendedName>
</protein>
<evidence type="ECO:0000313" key="3">
    <source>
        <dbReference type="EMBL" id="SVA79066.1"/>
    </source>
</evidence>
<dbReference type="EMBL" id="UINC01018760">
    <property type="protein sequence ID" value="SVA79066.1"/>
    <property type="molecule type" value="Genomic_DNA"/>
</dbReference>
<feature type="domain" description="AMP-binding enzyme C-terminal" evidence="2">
    <location>
        <begin position="435"/>
        <end position="510"/>
    </location>
</feature>
<sequence>MKKTPLTGREGQKVNLGQLLQNSVEQYGPKAFVTQAETGECLTYDEFNQLTNHIAHGLIGVGVGDKEYVAIMLPSCIQFLASSYALKKTGAIEVAINNNTRGPSLARMINLTKCKILITSGKYLQQLSEVAKGLDYLEQIIMTDDYLPAKKLFPSLEILSWQSILGESNSNFSCEFSDEEIAVILFTSGTTGVSKGCDIPHRSSVRAAESMIEAFNLTEQDCVYTPYPLYHVGATQYDILSAMMVGGQAILRQGFSLSNFWSDVCRYKATWFMSLGSVQQLLWTAEPCIEETQHNLRFIWGTPLPVDHDDFEARFQVKLARGTGYGSTEAGGVALPLFDKSGAGKVLDRYKVAVVDEDDNELPVGESGELVIRPLEPAIMASKYIGMPEETAKAWRNSWFHTGDLARLDEEGDLFWLARMSERIRVKGEMVSAYEIEEGIFTHPAVTDCAVIGIPDGTGEEQVKAFVTLKENKTLTLEELRLFCTPIMSRFMVPTVLEVIKEMPRTQTGKPAKAELLSLN</sequence>
<evidence type="ECO:0008006" key="4">
    <source>
        <dbReference type="Google" id="ProtNLM"/>
    </source>
</evidence>